<dbReference type="EMBL" id="JACCAE010000001">
    <property type="protein sequence ID" value="NYF98824.1"/>
    <property type="molecule type" value="Genomic_DNA"/>
</dbReference>
<protein>
    <submittedName>
        <fullName evidence="3">Putative phosphoglycerate mutase</fullName>
        <ecNumber evidence="3">5.4.2.12</ecNumber>
    </submittedName>
</protein>
<evidence type="ECO:0000313" key="4">
    <source>
        <dbReference type="Proteomes" id="UP000554054"/>
    </source>
</evidence>
<feature type="active site" description="Proton donor/acceptor" evidence="1">
    <location>
        <position position="85"/>
    </location>
</feature>
<dbReference type="SMART" id="SM00855">
    <property type="entry name" value="PGAM"/>
    <property type="match status" value="1"/>
</dbReference>
<evidence type="ECO:0000313" key="3">
    <source>
        <dbReference type="EMBL" id="NYF98824.1"/>
    </source>
</evidence>
<reference evidence="3 4" key="1">
    <citation type="submission" date="2020-07" db="EMBL/GenBank/DDBJ databases">
        <title>Sequencing the genomes of 1000 actinobacteria strains.</title>
        <authorList>
            <person name="Klenk H.-P."/>
        </authorList>
    </citation>
    <scope>NUCLEOTIDE SEQUENCE [LARGE SCALE GENOMIC DNA]</scope>
    <source>
        <strain evidence="3 4">DSM 26154</strain>
    </source>
</reference>
<dbReference type="Pfam" id="PF00300">
    <property type="entry name" value="His_Phos_1"/>
    <property type="match status" value="1"/>
</dbReference>
<dbReference type="GO" id="GO:0005737">
    <property type="term" value="C:cytoplasm"/>
    <property type="evidence" value="ECO:0007669"/>
    <property type="project" value="TreeGrafter"/>
</dbReference>
<dbReference type="InterPro" id="IPR029033">
    <property type="entry name" value="His_PPase_superfam"/>
</dbReference>
<keyword evidence="4" id="KW-1185">Reference proteome</keyword>
<dbReference type="GO" id="GO:0016791">
    <property type="term" value="F:phosphatase activity"/>
    <property type="evidence" value="ECO:0007669"/>
    <property type="project" value="TreeGrafter"/>
</dbReference>
<dbReference type="CDD" id="cd07067">
    <property type="entry name" value="HP_PGM_like"/>
    <property type="match status" value="1"/>
</dbReference>
<dbReference type="Gene3D" id="3.40.50.1240">
    <property type="entry name" value="Phosphoglycerate mutase-like"/>
    <property type="match status" value="1"/>
</dbReference>
<comment type="caution">
    <text evidence="3">The sequence shown here is derived from an EMBL/GenBank/DDBJ whole genome shotgun (WGS) entry which is preliminary data.</text>
</comment>
<feature type="binding site" evidence="2">
    <location>
        <position position="61"/>
    </location>
    <ligand>
        <name>substrate</name>
    </ligand>
</feature>
<feature type="binding site" evidence="2">
    <location>
        <begin position="85"/>
        <end position="88"/>
    </location>
    <ligand>
        <name>substrate</name>
    </ligand>
</feature>
<keyword evidence="3" id="KW-0413">Isomerase</keyword>
<dbReference type="RefSeq" id="WP_185991595.1">
    <property type="nucleotide sequence ID" value="NZ_JACCAE010000001.1"/>
</dbReference>
<sequence>MREIYLVTHPEATHVVEKLVGGWYDADLTARGTEQAERIATSIAARTPPRGTALFSSDVRRTRHTAEAIAAHLDVDPVLDSGLREQSYGAAEGLPVGIIGFEPLPVAGDRLRHHDGVEGSETRLDLATRVYAALERVIDHGAEHSVVVAHGGSATFVIAAWIGMPLESLGSVKFKLAPGSISVLRQHDVASDRQVISLNEVEHLN</sequence>
<proteinExistence type="predicted"/>
<evidence type="ECO:0000256" key="2">
    <source>
        <dbReference type="PIRSR" id="PIRSR613078-2"/>
    </source>
</evidence>
<dbReference type="PANTHER" id="PTHR48100:SF1">
    <property type="entry name" value="HISTIDINE PHOSPHATASE FAMILY PROTEIN-RELATED"/>
    <property type="match status" value="1"/>
</dbReference>
<dbReference type="PANTHER" id="PTHR48100">
    <property type="entry name" value="BROAD-SPECIFICITY PHOSPHATASE YOR283W-RELATED"/>
    <property type="match status" value="1"/>
</dbReference>
<accession>A0A852VX72</accession>
<dbReference type="AlphaFoldDB" id="A0A852VX72"/>
<name>A0A852VX72_9MICO</name>
<dbReference type="InterPro" id="IPR013078">
    <property type="entry name" value="His_Pase_superF_clade-1"/>
</dbReference>
<dbReference type="Proteomes" id="UP000554054">
    <property type="component" value="Unassembled WGS sequence"/>
</dbReference>
<dbReference type="InterPro" id="IPR050275">
    <property type="entry name" value="PGM_Phosphatase"/>
</dbReference>
<organism evidence="3 4">
    <name type="scientific">Janibacter cremeus</name>
    <dbReference type="NCBI Taxonomy" id="1285192"/>
    <lineage>
        <taxon>Bacteria</taxon>
        <taxon>Bacillati</taxon>
        <taxon>Actinomycetota</taxon>
        <taxon>Actinomycetes</taxon>
        <taxon>Micrococcales</taxon>
        <taxon>Intrasporangiaceae</taxon>
        <taxon>Janibacter</taxon>
    </lineage>
</organism>
<dbReference type="SUPFAM" id="SSF53254">
    <property type="entry name" value="Phosphoglycerate mutase-like"/>
    <property type="match status" value="1"/>
</dbReference>
<dbReference type="EC" id="5.4.2.12" evidence="3"/>
<dbReference type="GO" id="GO:0004619">
    <property type="term" value="F:phosphoglycerate mutase activity"/>
    <property type="evidence" value="ECO:0007669"/>
    <property type="project" value="UniProtKB-EC"/>
</dbReference>
<feature type="active site" description="Tele-phosphohistidine intermediate" evidence="1">
    <location>
        <position position="9"/>
    </location>
</feature>
<gene>
    <name evidence="3" type="ORF">BJY20_002216</name>
</gene>
<evidence type="ECO:0000256" key="1">
    <source>
        <dbReference type="PIRSR" id="PIRSR613078-1"/>
    </source>
</evidence>